<evidence type="ECO:0000313" key="2">
    <source>
        <dbReference type="Proteomes" id="UP001362999"/>
    </source>
</evidence>
<evidence type="ECO:0000313" key="1">
    <source>
        <dbReference type="EMBL" id="KAK7046327.1"/>
    </source>
</evidence>
<reference evidence="1 2" key="1">
    <citation type="journal article" date="2024" name="J Genomics">
        <title>Draft genome sequencing and assembly of Favolaschia claudopus CIRM-BRFM 2984 isolated from oak limbs.</title>
        <authorList>
            <person name="Navarro D."/>
            <person name="Drula E."/>
            <person name="Chaduli D."/>
            <person name="Cazenave R."/>
            <person name="Ahrendt S."/>
            <person name="Wang J."/>
            <person name="Lipzen A."/>
            <person name="Daum C."/>
            <person name="Barry K."/>
            <person name="Grigoriev I.V."/>
            <person name="Favel A."/>
            <person name="Rosso M.N."/>
            <person name="Martin F."/>
        </authorList>
    </citation>
    <scope>NUCLEOTIDE SEQUENCE [LARGE SCALE GENOMIC DNA]</scope>
    <source>
        <strain evidence="1 2">CIRM-BRFM 2984</strain>
    </source>
</reference>
<name>A0AAW0D3M3_9AGAR</name>
<sequence length="115" mass="12890">MDFKESVHLTTLLLSPKPAVMRCAGSIITHFAANSKFRAQILTSNVWSTILNLPHVFPIIEEILREFAKYQGAQQQCTDPISGLVHELLNMLRAGPSNFDRWQVGLKGLLALQVF</sequence>
<proteinExistence type="predicted"/>
<evidence type="ECO:0008006" key="3">
    <source>
        <dbReference type="Google" id="ProtNLM"/>
    </source>
</evidence>
<dbReference type="EMBL" id="JAWWNJ010000010">
    <property type="protein sequence ID" value="KAK7046327.1"/>
    <property type="molecule type" value="Genomic_DNA"/>
</dbReference>
<comment type="caution">
    <text evidence="1">The sequence shown here is derived from an EMBL/GenBank/DDBJ whole genome shotgun (WGS) entry which is preliminary data.</text>
</comment>
<dbReference type="AlphaFoldDB" id="A0AAW0D3M3"/>
<organism evidence="1 2">
    <name type="scientific">Favolaschia claudopus</name>
    <dbReference type="NCBI Taxonomy" id="2862362"/>
    <lineage>
        <taxon>Eukaryota</taxon>
        <taxon>Fungi</taxon>
        <taxon>Dikarya</taxon>
        <taxon>Basidiomycota</taxon>
        <taxon>Agaricomycotina</taxon>
        <taxon>Agaricomycetes</taxon>
        <taxon>Agaricomycetidae</taxon>
        <taxon>Agaricales</taxon>
        <taxon>Marasmiineae</taxon>
        <taxon>Mycenaceae</taxon>
        <taxon>Favolaschia</taxon>
    </lineage>
</organism>
<gene>
    <name evidence="1" type="ORF">R3P38DRAFT_68617</name>
</gene>
<dbReference type="Proteomes" id="UP001362999">
    <property type="component" value="Unassembled WGS sequence"/>
</dbReference>
<keyword evidence="2" id="KW-1185">Reference proteome</keyword>
<protein>
    <recommendedName>
        <fullName evidence="3">Huntingtin</fullName>
    </recommendedName>
</protein>
<accession>A0AAW0D3M3</accession>